<dbReference type="PATRIC" id="fig|84022.6.peg.911"/>
<keyword evidence="2 6" id="KW-0812">Transmembrane</keyword>
<reference evidence="8 9" key="1">
    <citation type="submission" date="2014-10" db="EMBL/GenBank/DDBJ databases">
        <title>Genome sequence of Clostridium aceticum DSM 1496.</title>
        <authorList>
            <person name="Poehlein A."/>
            <person name="Schiel-Bengelsdorf B."/>
            <person name="Gottschalk G."/>
            <person name="Duerre P."/>
            <person name="Daniel R."/>
        </authorList>
    </citation>
    <scope>NUCLEOTIDE SEQUENCE [LARGE SCALE GENOMIC DNA]</scope>
    <source>
        <strain evidence="8 9">DSM 1496</strain>
    </source>
</reference>
<evidence type="ECO:0000256" key="3">
    <source>
        <dbReference type="ARBA" id="ARBA00022989"/>
    </source>
</evidence>
<dbReference type="STRING" id="84022.CACET_c08940"/>
<evidence type="ECO:0000256" key="2">
    <source>
        <dbReference type="ARBA" id="ARBA00022692"/>
    </source>
</evidence>
<dbReference type="Proteomes" id="UP000035704">
    <property type="component" value="Chromosome"/>
</dbReference>
<feature type="transmembrane region" description="Helical" evidence="6">
    <location>
        <begin position="143"/>
        <end position="162"/>
    </location>
</feature>
<organism evidence="8 9">
    <name type="scientific">Clostridium aceticum</name>
    <dbReference type="NCBI Taxonomy" id="84022"/>
    <lineage>
        <taxon>Bacteria</taxon>
        <taxon>Bacillati</taxon>
        <taxon>Bacillota</taxon>
        <taxon>Clostridia</taxon>
        <taxon>Eubacteriales</taxon>
        <taxon>Clostridiaceae</taxon>
        <taxon>Clostridium</taxon>
    </lineage>
</organism>
<dbReference type="GO" id="GO:0004252">
    <property type="term" value="F:serine-type endopeptidase activity"/>
    <property type="evidence" value="ECO:0007669"/>
    <property type="project" value="UniProtKB-UniRule"/>
</dbReference>
<feature type="transmembrane region" description="Helical" evidence="6">
    <location>
        <begin position="76"/>
        <end position="99"/>
    </location>
</feature>
<evidence type="ECO:0000256" key="4">
    <source>
        <dbReference type="ARBA" id="ARBA00023136"/>
    </source>
</evidence>
<keyword evidence="3 6" id="KW-1133">Transmembrane helix</keyword>
<dbReference type="CDD" id="cd06530">
    <property type="entry name" value="S26_SPase_I"/>
    <property type="match status" value="1"/>
</dbReference>
<feature type="transmembrane region" description="Helical" evidence="6">
    <location>
        <begin position="44"/>
        <end position="64"/>
    </location>
</feature>
<sequence>MIEKNYLPTRRSKIRCLLVLALMIGIYIIQNSSVASFIGVGSQLFYYIKPVLWVGCAVIVWNLPKVHPKGKLKHRSFLNLWAFNFGVLYIVVSIITGMIDGFGKSPYNRSIIGVITNICFVGTTLIGKEFIRSYLVNHLTKKENYFIFILVSLFMTVTTISFNQVLSLQELPTIIEFIARYFAPEFCQNLMATYLVFLGGPLTSMIYLGIFQLFHWLSPILPDVKWITAALIGILCPVFSLITLQNMYAKEAKQTKNTAQDEEGILGWIITSIISIGIVWFVVGVFPIYPSVIATGSMEPMIYPGDLILVRKIGDIEDIHRLQVGDVIQFRRNDILISHRIIDIREDDKGMTSYQTRGDNNTAVDTRLVKPEEINGTIIKVVPKVGWPTLLLKQKNDVLLEDIQF</sequence>
<comment type="subcellular location">
    <subcellularLocation>
        <location evidence="1">Membrane</location>
    </subcellularLocation>
</comment>
<evidence type="ECO:0000313" key="9">
    <source>
        <dbReference type="Proteomes" id="UP000035704"/>
    </source>
</evidence>
<accession>A0A0G3W915</accession>
<dbReference type="KEGG" id="cace:CACET_c08940"/>
<feature type="transmembrane region" description="Helical" evidence="6">
    <location>
        <begin position="191"/>
        <end position="214"/>
    </location>
</feature>
<dbReference type="InterPro" id="IPR001733">
    <property type="entry name" value="Peptidase_S26B"/>
</dbReference>
<keyword evidence="9" id="KW-1185">Reference proteome</keyword>
<evidence type="ECO:0000259" key="7">
    <source>
        <dbReference type="Pfam" id="PF10502"/>
    </source>
</evidence>
<dbReference type="GO" id="GO:0006465">
    <property type="term" value="P:signal peptide processing"/>
    <property type="evidence" value="ECO:0007669"/>
    <property type="project" value="UniProtKB-UniRule"/>
</dbReference>
<dbReference type="Pfam" id="PF10502">
    <property type="entry name" value="Peptidase_S26"/>
    <property type="match status" value="1"/>
</dbReference>
<dbReference type="EMBL" id="CP009687">
    <property type="protein sequence ID" value="AKL94402.1"/>
    <property type="molecule type" value="Genomic_DNA"/>
</dbReference>
<dbReference type="GO" id="GO:0009003">
    <property type="term" value="F:signal peptidase activity"/>
    <property type="evidence" value="ECO:0007669"/>
    <property type="project" value="UniProtKB-EC"/>
</dbReference>
<dbReference type="RefSeq" id="WP_242846877.1">
    <property type="nucleotide sequence ID" value="NZ_CP009687.1"/>
</dbReference>
<evidence type="ECO:0000256" key="5">
    <source>
        <dbReference type="NCBIfam" id="TIGR02228"/>
    </source>
</evidence>
<evidence type="ECO:0000313" key="8">
    <source>
        <dbReference type="EMBL" id="AKL94402.1"/>
    </source>
</evidence>
<dbReference type="AlphaFoldDB" id="A0A0G3W915"/>
<feature type="transmembrane region" description="Helical" evidence="6">
    <location>
        <begin position="265"/>
        <end position="289"/>
    </location>
</feature>
<dbReference type="InterPro" id="IPR019533">
    <property type="entry name" value="Peptidase_S26"/>
</dbReference>
<feature type="transmembrane region" description="Helical" evidence="6">
    <location>
        <begin position="111"/>
        <end position="131"/>
    </location>
</feature>
<gene>
    <name evidence="8" type="ORF">CACET_c08940</name>
</gene>
<dbReference type="PRINTS" id="PR00728">
    <property type="entry name" value="SIGNALPTASE"/>
</dbReference>
<feature type="transmembrane region" description="Helical" evidence="6">
    <location>
        <begin position="226"/>
        <end position="245"/>
    </location>
</feature>
<dbReference type="GO" id="GO:0016020">
    <property type="term" value="C:membrane"/>
    <property type="evidence" value="ECO:0007669"/>
    <property type="project" value="UniProtKB-SubCell"/>
</dbReference>
<dbReference type="SUPFAM" id="SSF51306">
    <property type="entry name" value="LexA/Signal peptidase"/>
    <property type="match status" value="1"/>
</dbReference>
<name>A0A0G3W915_9CLOT</name>
<protein>
    <recommendedName>
        <fullName evidence="5">Signal peptidase I</fullName>
        <ecNumber evidence="5">3.4.21.89</ecNumber>
    </recommendedName>
</protein>
<evidence type="ECO:0000256" key="6">
    <source>
        <dbReference type="SAM" id="Phobius"/>
    </source>
</evidence>
<dbReference type="NCBIfam" id="TIGR02228">
    <property type="entry name" value="sigpep_I_arch"/>
    <property type="match status" value="1"/>
</dbReference>
<proteinExistence type="predicted"/>
<feature type="transmembrane region" description="Helical" evidence="6">
    <location>
        <begin position="16"/>
        <end position="38"/>
    </location>
</feature>
<keyword evidence="4 6" id="KW-0472">Membrane</keyword>
<dbReference type="EC" id="3.4.21.89" evidence="5"/>
<feature type="domain" description="Peptidase S26" evidence="7">
    <location>
        <begin position="268"/>
        <end position="334"/>
    </location>
</feature>
<evidence type="ECO:0000256" key="1">
    <source>
        <dbReference type="ARBA" id="ARBA00004370"/>
    </source>
</evidence>
<dbReference type="PANTHER" id="PTHR10806:SF6">
    <property type="entry name" value="SIGNAL PEPTIDASE COMPLEX CATALYTIC SUBUNIT SEC11"/>
    <property type="match status" value="1"/>
</dbReference>
<dbReference type="PANTHER" id="PTHR10806">
    <property type="entry name" value="SIGNAL PEPTIDASE COMPLEX CATALYTIC SUBUNIT SEC11"/>
    <property type="match status" value="1"/>
</dbReference>
<dbReference type="InterPro" id="IPR036286">
    <property type="entry name" value="LexA/Signal_pep-like_sf"/>
</dbReference>